<evidence type="ECO:0000256" key="1">
    <source>
        <dbReference type="SAM" id="Phobius"/>
    </source>
</evidence>
<dbReference type="Gene3D" id="3.40.50.1240">
    <property type="entry name" value="Phosphoglycerate mutase-like"/>
    <property type="match status" value="1"/>
</dbReference>
<dbReference type="SUPFAM" id="SSF53254">
    <property type="entry name" value="Phosphoglycerate mutase-like"/>
    <property type="match status" value="1"/>
</dbReference>
<keyword evidence="1" id="KW-0812">Transmembrane</keyword>
<gene>
    <name evidence="2" type="ORF">SEMRO_381_G130830.1</name>
</gene>
<feature type="transmembrane region" description="Helical" evidence="1">
    <location>
        <begin position="109"/>
        <end position="128"/>
    </location>
</feature>
<dbReference type="InterPro" id="IPR050275">
    <property type="entry name" value="PGM_Phosphatase"/>
</dbReference>
<dbReference type="AlphaFoldDB" id="A0A9N8HBW2"/>
<dbReference type="PANTHER" id="PTHR48100:SF33">
    <property type="entry name" value="PEPTIDASE S54 RHOMBOID DOMAIN-CONTAINING PROTEIN"/>
    <property type="match status" value="1"/>
</dbReference>
<dbReference type="PANTHER" id="PTHR48100">
    <property type="entry name" value="BROAD-SPECIFICITY PHOSPHATASE YOR283W-RELATED"/>
    <property type="match status" value="1"/>
</dbReference>
<proteinExistence type="predicted"/>
<keyword evidence="1" id="KW-0472">Membrane</keyword>
<reference evidence="2" key="1">
    <citation type="submission" date="2020-06" db="EMBL/GenBank/DDBJ databases">
        <authorList>
            <consortium name="Plant Systems Biology data submission"/>
        </authorList>
    </citation>
    <scope>NUCLEOTIDE SEQUENCE</scope>
    <source>
        <strain evidence="2">D6</strain>
    </source>
</reference>
<organism evidence="2 3">
    <name type="scientific">Seminavis robusta</name>
    <dbReference type="NCBI Taxonomy" id="568900"/>
    <lineage>
        <taxon>Eukaryota</taxon>
        <taxon>Sar</taxon>
        <taxon>Stramenopiles</taxon>
        <taxon>Ochrophyta</taxon>
        <taxon>Bacillariophyta</taxon>
        <taxon>Bacillariophyceae</taxon>
        <taxon>Bacillariophycidae</taxon>
        <taxon>Naviculales</taxon>
        <taxon>Naviculaceae</taxon>
        <taxon>Seminavis</taxon>
    </lineage>
</organism>
<dbReference type="OrthoDB" id="496981at2759"/>
<dbReference type="Proteomes" id="UP001153069">
    <property type="component" value="Unassembled WGS sequence"/>
</dbReference>
<dbReference type="EMBL" id="CAICTM010000380">
    <property type="protein sequence ID" value="CAB9509243.1"/>
    <property type="molecule type" value="Genomic_DNA"/>
</dbReference>
<dbReference type="GO" id="GO:0016791">
    <property type="term" value="F:phosphatase activity"/>
    <property type="evidence" value="ECO:0007669"/>
    <property type="project" value="TreeGrafter"/>
</dbReference>
<dbReference type="GO" id="GO:0005829">
    <property type="term" value="C:cytosol"/>
    <property type="evidence" value="ECO:0007669"/>
    <property type="project" value="TreeGrafter"/>
</dbReference>
<protein>
    <submittedName>
        <fullName evidence="2">Uncharacterized protein</fullName>
    </submittedName>
</protein>
<sequence>MSLIGAVLVLPYMVVFFTFWLATSLQRPMMYATIFCLAINPMAAQRKLTLFVNTARYLLFSKDKKWKEPEVPKYTTVHKVETKTIIFVRHGQSTWNETFNRGEKTKLNFYMFFIPNAIKAFFMEWYFMVTGQDKESWFYDSPLNDMGKSQAESVRKFMRTNLQFSTPKEARLIRIMLGESPDGKGPPTREPSSQLVSSNLRRAISTLVIGARERLDRGYENDKVIILSQMQEVSFNPDALCITPAKGKCELAFTDPKFLKPYFDNNLDTSLHTGNKPITSNGIIRLQSFAETIFKDIKKENIVAAGHSLWFRSFFRTFLPKDYDHVSKVKKIRNGGCVGLEFQKKTTDNGVVYEIVPGSIVVLHIGF</sequence>
<keyword evidence="3" id="KW-1185">Reference proteome</keyword>
<evidence type="ECO:0000313" key="3">
    <source>
        <dbReference type="Proteomes" id="UP001153069"/>
    </source>
</evidence>
<name>A0A9N8HBW2_9STRA</name>
<keyword evidence="1" id="KW-1133">Transmembrane helix</keyword>
<feature type="transmembrane region" description="Helical" evidence="1">
    <location>
        <begin position="6"/>
        <end position="25"/>
    </location>
</feature>
<accession>A0A9N8HBW2</accession>
<evidence type="ECO:0000313" key="2">
    <source>
        <dbReference type="EMBL" id="CAB9509243.1"/>
    </source>
</evidence>
<comment type="caution">
    <text evidence="2">The sequence shown here is derived from an EMBL/GenBank/DDBJ whole genome shotgun (WGS) entry which is preliminary data.</text>
</comment>
<dbReference type="InterPro" id="IPR029033">
    <property type="entry name" value="His_PPase_superfam"/>
</dbReference>